<dbReference type="RefSeq" id="WP_015206198.1">
    <property type="nucleotide sequence ID" value="NC_019757.1"/>
</dbReference>
<sequence>MRQANRRQHDLYLLLDVDVPRVDDSQRYLPNYREEFGDRSIQQLGGTLAACLAVDQALAT</sequence>
<dbReference type="EMBL" id="CP003642">
    <property type="protein sequence ID" value="AFZ22941.1"/>
    <property type="molecule type" value="Genomic_DNA"/>
</dbReference>
<protein>
    <submittedName>
        <fullName evidence="1">Uncharacterized protein</fullName>
    </submittedName>
</protein>
<reference evidence="1 2" key="1">
    <citation type="submission" date="2012-06" db="EMBL/GenBank/DDBJ databases">
        <title>Finished chromosome of genome of Cylindrospermum stagnale PCC 7417.</title>
        <authorList>
            <consortium name="US DOE Joint Genome Institute"/>
            <person name="Gugger M."/>
            <person name="Coursin T."/>
            <person name="Rippka R."/>
            <person name="Tandeau De Marsac N."/>
            <person name="Huntemann M."/>
            <person name="Wei C.-L."/>
            <person name="Han J."/>
            <person name="Detter J.C."/>
            <person name="Han C."/>
            <person name="Tapia R."/>
            <person name="Chen A."/>
            <person name="Kyrpides N."/>
            <person name="Mavromatis K."/>
            <person name="Markowitz V."/>
            <person name="Szeto E."/>
            <person name="Ivanova N."/>
            <person name="Pagani I."/>
            <person name="Pati A."/>
            <person name="Goodwin L."/>
            <person name="Nordberg H.P."/>
            <person name="Cantor M.N."/>
            <person name="Hua S.X."/>
            <person name="Woyke T."/>
            <person name="Kerfeld C.A."/>
        </authorList>
    </citation>
    <scope>NUCLEOTIDE SEQUENCE [LARGE SCALE GENOMIC DNA]</scope>
    <source>
        <strain evidence="1 2">PCC 7417</strain>
    </source>
</reference>
<dbReference type="KEGG" id="csg:Cylst_0608"/>
<proteinExistence type="predicted"/>
<dbReference type="STRING" id="56107.Cylst_0608"/>
<name>K9WT34_9NOST</name>
<dbReference type="Proteomes" id="UP000010475">
    <property type="component" value="Chromosome"/>
</dbReference>
<accession>K9WT34</accession>
<dbReference type="AlphaFoldDB" id="K9WT34"/>
<evidence type="ECO:0000313" key="1">
    <source>
        <dbReference type="EMBL" id="AFZ22941.1"/>
    </source>
</evidence>
<organism evidence="1 2">
    <name type="scientific">Cylindrospermum stagnale PCC 7417</name>
    <dbReference type="NCBI Taxonomy" id="56107"/>
    <lineage>
        <taxon>Bacteria</taxon>
        <taxon>Bacillati</taxon>
        <taxon>Cyanobacteriota</taxon>
        <taxon>Cyanophyceae</taxon>
        <taxon>Nostocales</taxon>
        <taxon>Nostocaceae</taxon>
        <taxon>Cylindrospermum</taxon>
    </lineage>
</organism>
<dbReference type="eggNOG" id="COG3172">
    <property type="taxonomic scope" value="Bacteria"/>
</dbReference>
<dbReference type="HOGENOM" id="CLU_2933693_0_0_3"/>
<keyword evidence="2" id="KW-1185">Reference proteome</keyword>
<evidence type="ECO:0000313" key="2">
    <source>
        <dbReference type="Proteomes" id="UP000010475"/>
    </source>
</evidence>
<gene>
    <name evidence="1" type="ORF">Cylst_0608</name>
</gene>